<feature type="transmembrane region" description="Helical" evidence="6">
    <location>
        <begin position="192"/>
        <end position="212"/>
    </location>
</feature>
<feature type="transmembrane region" description="Helical" evidence="6">
    <location>
        <begin position="114"/>
        <end position="135"/>
    </location>
</feature>
<evidence type="ECO:0000256" key="3">
    <source>
        <dbReference type="ARBA" id="ARBA00022692"/>
    </source>
</evidence>
<feature type="transmembrane region" description="Helical" evidence="6">
    <location>
        <begin position="224"/>
        <end position="244"/>
    </location>
</feature>
<evidence type="ECO:0000313" key="8">
    <source>
        <dbReference type="EMBL" id="KAJ3427626.1"/>
    </source>
</evidence>
<organism evidence="8 9">
    <name type="scientific">Anaeramoeba flamelloides</name>
    <dbReference type="NCBI Taxonomy" id="1746091"/>
    <lineage>
        <taxon>Eukaryota</taxon>
        <taxon>Metamonada</taxon>
        <taxon>Anaeramoebidae</taxon>
        <taxon>Anaeramoeba</taxon>
    </lineage>
</organism>
<dbReference type="InterPro" id="IPR009457">
    <property type="entry name" value="THH1/TOM1/TOM3_dom"/>
</dbReference>
<evidence type="ECO:0000313" key="9">
    <source>
        <dbReference type="Proteomes" id="UP001146793"/>
    </source>
</evidence>
<evidence type="ECO:0000256" key="6">
    <source>
        <dbReference type="SAM" id="Phobius"/>
    </source>
</evidence>
<dbReference type="PANTHER" id="PTHR31142:SF3">
    <property type="entry name" value="THH1_TOM1_TOM3 DOMAIN-CONTAINING PROTEIN"/>
    <property type="match status" value="1"/>
</dbReference>
<evidence type="ECO:0000256" key="5">
    <source>
        <dbReference type="ARBA" id="ARBA00023136"/>
    </source>
</evidence>
<feature type="transmembrane region" description="Helical" evidence="6">
    <location>
        <begin position="39"/>
        <end position="59"/>
    </location>
</feature>
<reference evidence="8" key="1">
    <citation type="submission" date="2022-08" db="EMBL/GenBank/DDBJ databases">
        <title>Novel sulphate-reducing endosymbionts in the free-living metamonad Anaeramoeba.</title>
        <authorList>
            <person name="Jerlstrom-Hultqvist J."/>
            <person name="Cepicka I."/>
            <person name="Gallot-Lavallee L."/>
            <person name="Salas-Leiva D."/>
            <person name="Curtis B.A."/>
            <person name="Zahonova K."/>
            <person name="Pipaliya S."/>
            <person name="Dacks J."/>
            <person name="Roger A.J."/>
        </authorList>
    </citation>
    <scope>NUCLEOTIDE SEQUENCE</scope>
    <source>
        <strain evidence="8">Busselton2</strain>
    </source>
</reference>
<keyword evidence="4 6" id="KW-1133">Transmembrane helix</keyword>
<dbReference type="EMBL" id="JANTQA010000060">
    <property type="protein sequence ID" value="KAJ3427626.1"/>
    <property type="molecule type" value="Genomic_DNA"/>
</dbReference>
<feature type="transmembrane region" description="Helical" evidence="6">
    <location>
        <begin position="71"/>
        <end position="93"/>
    </location>
</feature>
<keyword evidence="5 6" id="KW-0472">Membrane</keyword>
<dbReference type="Proteomes" id="UP001146793">
    <property type="component" value="Unassembled WGS sequence"/>
</dbReference>
<sequence>MLSIVIVCIILYSLVLLVSLSQIYLILKDCKFQKANSLQFQFMALITLFLIFRIAFWFLTEKAAKRNVLIFAINRLAILSFFTSFTLLLFFWMELYHGLISSFNLTRLSSLKKPFIILNILLYIYQIICIIMFAVSTEKIDNKNTFYNVNVLLIAGFSGLVSISFLIYGLLLYRKLRDSWGRKTQRAPLFRMLGVTIVYTVSFILRFAFFLYRPITDKLMNENIYLIFAYLLPELSAATIQIFTMRVKVKKFVRIDHQLEIQMLSEESD</sequence>
<evidence type="ECO:0000256" key="1">
    <source>
        <dbReference type="ARBA" id="ARBA00004127"/>
    </source>
</evidence>
<feature type="transmembrane region" description="Helical" evidence="6">
    <location>
        <begin position="147"/>
        <end position="171"/>
    </location>
</feature>
<feature type="domain" description="THH1/TOM1/TOM3" evidence="7">
    <location>
        <begin position="5"/>
        <end position="246"/>
    </location>
</feature>
<gene>
    <name evidence="8" type="ORF">M0812_25252</name>
</gene>
<evidence type="ECO:0000256" key="4">
    <source>
        <dbReference type="ARBA" id="ARBA00022989"/>
    </source>
</evidence>
<proteinExistence type="inferred from homology"/>
<accession>A0AAV7YFC3</accession>
<evidence type="ECO:0000259" key="7">
    <source>
        <dbReference type="Pfam" id="PF06454"/>
    </source>
</evidence>
<keyword evidence="3 6" id="KW-0812">Transmembrane</keyword>
<dbReference type="PANTHER" id="PTHR31142">
    <property type="entry name" value="TOBAMOVIRUS MULTIPLICATION PROTEIN 1-LIKE ISOFORM X1"/>
    <property type="match status" value="1"/>
</dbReference>
<dbReference type="InterPro" id="IPR040226">
    <property type="entry name" value="THH1/TOM1/TOM3"/>
</dbReference>
<evidence type="ECO:0000256" key="2">
    <source>
        <dbReference type="ARBA" id="ARBA00006779"/>
    </source>
</evidence>
<dbReference type="Pfam" id="PF06454">
    <property type="entry name" value="THH1_TOM1-3_dom"/>
    <property type="match status" value="1"/>
</dbReference>
<dbReference type="GO" id="GO:0012505">
    <property type="term" value="C:endomembrane system"/>
    <property type="evidence" value="ECO:0007669"/>
    <property type="project" value="UniProtKB-SubCell"/>
</dbReference>
<feature type="transmembrane region" description="Helical" evidence="6">
    <location>
        <begin position="6"/>
        <end position="27"/>
    </location>
</feature>
<comment type="subcellular location">
    <subcellularLocation>
        <location evidence="1">Endomembrane system</location>
        <topology evidence="1">Multi-pass membrane protein</topology>
    </subcellularLocation>
</comment>
<protein>
    <submittedName>
        <fullName evidence="8">Tobamovirus multiplication protein 1-like isoform x1</fullName>
    </submittedName>
</protein>
<name>A0AAV7YFC3_9EUKA</name>
<comment type="similarity">
    <text evidence="2">Belongs to the plant tobamovirus multiplication TOM1 protein family.</text>
</comment>
<dbReference type="AlphaFoldDB" id="A0AAV7YFC3"/>
<comment type="caution">
    <text evidence="8">The sequence shown here is derived from an EMBL/GenBank/DDBJ whole genome shotgun (WGS) entry which is preliminary data.</text>
</comment>